<evidence type="ECO:0000259" key="2">
    <source>
        <dbReference type="Pfam" id="PF03432"/>
    </source>
</evidence>
<feature type="compositionally biased region" description="Low complexity" evidence="1">
    <location>
        <begin position="252"/>
        <end position="263"/>
    </location>
</feature>
<proteinExistence type="predicted"/>
<dbReference type="InterPro" id="IPR005094">
    <property type="entry name" value="Endonuclease_MobA/VirD2"/>
</dbReference>
<dbReference type="Pfam" id="PF03432">
    <property type="entry name" value="Relaxase"/>
    <property type="match status" value="1"/>
</dbReference>
<sequence length="333" mass="38326">MISKPVPARSFYHTCNYIANKPGAEILIAEGVRSHDVKLMAEDFERQRQLHPSKELACFHGILSFYPGENPSDEIMTEIAGKYLQRLGITNTQYVVSKHTDKAHLHLHIVANMVNNDGEVISDSWIGLRGKKVAQALTKEYKLIPAIKKNLQLTHLEAMNELEAGKYKIYTAIAENLPHCQTLEELETRLQQQRIETLYKYKGQTQEKQGISFKIGEYSFKGSQVDRKFSLAGLRKSLALQEKEHLQEPRPVRQQQQVQQPEQKLSLTRRRRTVPKEEQKNDLSALTTELMKGAAGIIDDLLKPEDTHEQVPYEFTLEGYLRGQRKQNRRPKR</sequence>
<protein>
    <submittedName>
        <fullName evidence="3">Relaxase/mobilization nuclease domain-containing protein</fullName>
    </submittedName>
</protein>
<keyword evidence="4" id="KW-1185">Reference proteome</keyword>
<organism evidence="3 4">
    <name type="scientific">Chitinophaga pollutisoli</name>
    <dbReference type="NCBI Taxonomy" id="3133966"/>
    <lineage>
        <taxon>Bacteria</taxon>
        <taxon>Pseudomonadati</taxon>
        <taxon>Bacteroidota</taxon>
        <taxon>Chitinophagia</taxon>
        <taxon>Chitinophagales</taxon>
        <taxon>Chitinophagaceae</taxon>
        <taxon>Chitinophaga</taxon>
    </lineage>
</organism>
<feature type="domain" description="MobA/VirD2-like nuclease" evidence="2">
    <location>
        <begin position="17"/>
        <end position="143"/>
    </location>
</feature>
<dbReference type="EMBL" id="CP149822">
    <property type="protein sequence ID" value="WZN43814.1"/>
    <property type="molecule type" value="Genomic_DNA"/>
</dbReference>
<name>A0ABZ2YWG2_9BACT</name>
<dbReference type="RefSeq" id="WP_341838609.1">
    <property type="nucleotide sequence ID" value="NZ_CP149822.1"/>
</dbReference>
<evidence type="ECO:0000313" key="3">
    <source>
        <dbReference type="EMBL" id="WZN43814.1"/>
    </source>
</evidence>
<feature type="region of interest" description="Disordered" evidence="1">
    <location>
        <begin position="244"/>
        <end position="282"/>
    </location>
</feature>
<gene>
    <name evidence="3" type="ORF">WJU16_12350</name>
</gene>
<dbReference type="Proteomes" id="UP001485459">
    <property type="component" value="Chromosome"/>
</dbReference>
<reference evidence="4" key="1">
    <citation type="submission" date="2024-03" db="EMBL/GenBank/DDBJ databases">
        <title>Chitinophaga horti sp. nov., isolated from garden soil.</title>
        <authorList>
            <person name="Lee D.S."/>
            <person name="Han D.M."/>
            <person name="Baek J.H."/>
            <person name="Choi D.G."/>
            <person name="Jeon J.H."/>
            <person name="Jeon C.O."/>
        </authorList>
    </citation>
    <scope>NUCLEOTIDE SEQUENCE [LARGE SCALE GENOMIC DNA]</scope>
    <source>
        <strain evidence="4">GPA1</strain>
    </source>
</reference>
<evidence type="ECO:0000256" key="1">
    <source>
        <dbReference type="SAM" id="MobiDB-lite"/>
    </source>
</evidence>
<accession>A0ABZ2YWG2</accession>
<evidence type="ECO:0000313" key="4">
    <source>
        <dbReference type="Proteomes" id="UP001485459"/>
    </source>
</evidence>